<accession>A0A382D2K5</accession>
<name>A0A382D2K5_9ZZZZ</name>
<dbReference type="AlphaFoldDB" id="A0A382D2K5"/>
<organism evidence="1">
    <name type="scientific">marine metagenome</name>
    <dbReference type="NCBI Taxonomy" id="408172"/>
    <lineage>
        <taxon>unclassified sequences</taxon>
        <taxon>metagenomes</taxon>
        <taxon>ecological metagenomes</taxon>
    </lineage>
</organism>
<proteinExistence type="predicted"/>
<dbReference type="EMBL" id="UINC01037167">
    <property type="protein sequence ID" value="SVB32252.1"/>
    <property type="molecule type" value="Genomic_DNA"/>
</dbReference>
<protein>
    <submittedName>
        <fullName evidence="1">Uncharacterized protein</fullName>
    </submittedName>
</protein>
<reference evidence="1" key="1">
    <citation type="submission" date="2018-05" db="EMBL/GenBank/DDBJ databases">
        <authorList>
            <person name="Lanie J.A."/>
            <person name="Ng W.-L."/>
            <person name="Kazmierczak K.M."/>
            <person name="Andrzejewski T.M."/>
            <person name="Davidsen T.M."/>
            <person name="Wayne K.J."/>
            <person name="Tettelin H."/>
            <person name="Glass J.I."/>
            <person name="Rusch D."/>
            <person name="Podicherti R."/>
            <person name="Tsui H.-C.T."/>
            <person name="Winkler M.E."/>
        </authorList>
    </citation>
    <scope>NUCLEOTIDE SEQUENCE</scope>
</reference>
<gene>
    <name evidence="1" type="ORF">METZ01_LOCUS185106</name>
</gene>
<sequence>MGDQPSYRIDQLWHGLYGDLSDPTEITTLPSSLRDRLAESLPAGLAEETRSVGDGGETVKWLWRLTDGALVETVLMHY</sequence>
<evidence type="ECO:0000313" key="1">
    <source>
        <dbReference type="EMBL" id="SVB32252.1"/>
    </source>
</evidence>
<feature type="non-terminal residue" evidence="1">
    <location>
        <position position="78"/>
    </location>
</feature>
<dbReference type="Gene3D" id="1.10.150.530">
    <property type="match status" value="1"/>
</dbReference>